<evidence type="ECO:0000313" key="5">
    <source>
        <dbReference type="EMBL" id="KAJ7200403.1"/>
    </source>
</evidence>
<dbReference type="SUPFAM" id="SSF52499">
    <property type="entry name" value="Isochorismatase-like hydrolases"/>
    <property type="match status" value="1"/>
</dbReference>
<dbReference type="PANTHER" id="PTHR43540">
    <property type="entry name" value="PEROXYUREIDOACRYLATE/UREIDOACRYLATE AMIDOHYDROLASE-RELATED"/>
    <property type="match status" value="1"/>
</dbReference>
<accession>A0AAD6V495</accession>
<dbReference type="Gene3D" id="3.40.50.850">
    <property type="entry name" value="Isochorismatase-like"/>
    <property type="match status" value="1"/>
</dbReference>
<keyword evidence="6" id="KW-1185">Reference proteome</keyword>
<dbReference type="AlphaFoldDB" id="A0AAD6V495"/>
<organism evidence="5 6">
    <name type="scientific">Mycena pura</name>
    <dbReference type="NCBI Taxonomy" id="153505"/>
    <lineage>
        <taxon>Eukaryota</taxon>
        <taxon>Fungi</taxon>
        <taxon>Dikarya</taxon>
        <taxon>Basidiomycota</taxon>
        <taxon>Agaricomycotina</taxon>
        <taxon>Agaricomycetes</taxon>
        <taxon>Agaricomycetidae</taxon>
        <taxon>Agaricales</taxon>
        <taxon>Marasmiineae</taxon>
        <taxon>Mycenaceae</taxon>
        <taxon>Mycena</taxon>
    </lineage>
</organism>
<dbReference type="EMBL" id="JARJCW010000063">
    <property type="protein sequence ID" value="KAJ7200403.1"/>
    <property type="molecule type" value="Genomic_DNA"/>
</dbReference>
<reference evidence="5" key="1">
    <citation type="submission" date="2023-03" db="EMBL/GenBank/DDBJ databases">
        <title>Massive genome expansion in bonnet fungi (Mycena s.s.) driven by repeated elements and novel gene families across ecological guilds.</title>
        <authorList>
            <consortium name="Lawrence Berkeley National Laboratory"/>
            <person name="Harder C.B."/>
            <person name="Miyauchi S."/>
            <person name="Viragh M."/>
            <person name="Kuo A."/>
            <person name="Thoen E."/>
            <person name="Andreopoulos B."/>
            <person name="Lu D."/>
            <person name="Skrede I."/>
            <person name="Drula E."/>
            <person name="Henrissat B."/>
            <person name="Morin E."/>
            <person name="Kohler A."/>
            <person name="Barry K."/>
            <person name="LaButti K."/>
            <person name="Morin E."/>
            <person name="Salamov A."/>
            <person name="Lipzen A."/>
            <person name="Mereny Z."/>
            <person name="Hegedus B."/>
            <person name="Baldrian P."/>
            <person name="Stursova M."/>
            <person name="Weitz H."/>
            <person name="Taylor A."/>
            <person name="Grigoriev I.V."/>
            <person name="Nagy L.G."/>
            <person name="Martin F."/>
            <person name="Kauserud H."/>
        </authorList>
    </citation>
    <scope>NUCLEOTIDE SEQUENCE</scope>
    <source>
        <strain evidence="5">9144</strain>
    </source>
</reference>
<sequence>MSDVDTKAATVLLLLNVQVGLVADPPQGIPAALTVRENITRVLEAARCAEHPPCIIHVRNCGGPGEPDEDRTPSWELANVPQPGEHVLDKRKNNAFSGTALDELIDPQAELIVVGIMSEYSIKSTCKVALDRGNTVLLIRGAHGTYNHIGLADGGAVTPAEKISAQVEQDLDLAGAIVLDMELLSGLFHGR</sequence>
<feature type="chain" id="PRO_5042098016" evidence="3">
    <location>
        <begin position="24"/>
        <end position="191"/>
    </location>
</feature>
<dbReference type="InterPro" id="IPR036380">
    <property type="entry name" value="Isochorismatase-like_sf"/>
</dbReference>
<dbReference type="InterPro" id="IPR000868">
    <property type="entry name" value="Isochorismatase-like_dom"/>
</dbReference>
<dbReference type="Pfam" id="PF00857">
    <property type="entry name" value="Isochorismatase"/>
    <property type="match status" value="1"/>
</dbReference>
<name>A0AAD6V495_9AGAR</name>
<protein>
    <submittedName>
        <fullName evidence="5">Isochorismatase-like protein</fullName>
    </submittedName>
</protein>
<comment type="similarity">
    <text evidence="1">Belongs to the isochorismatase family.</text>
</comment>
<keyword evidence="2" id="KW-0378">Hydrolase</keyword>
<dbReference type="GO" id="GO:0016787">
    <property type="term" value="F:hydrolase activity"/>
    <property type="evidence" value="ECO:0007669"/>
    <property type="project" value="UniProtKB-KW"/>
</dbReference>
<keyword evidence="3" id="KW-0732">Signal</keyword>
<feature type="signal peptide" evidence="3">
    <location>
        <begin position="1"/>
        <end position="23"/>
    </location>
</feature>
<feature type="domain" description="Isochorismatase-like" evidence="4">
    <location>
        <begin position="10"/>
        <end position="147"/>
    </location>
</feature>
<evidence type="ECO:0000259" key="4">
    <source>
        <dbReference type="Pfam" id="PF00857"/>
    </source>
</evidence>
<gene>
    <name evidence="5" type="ORF">GGX14DRAFT_466719</name>
</gene>
<comment type="caution">
    <text evidence="5">The sequence shown here is derived from an EMBL/GenBank/DDBJ whole genome shotgun (WGS) entry which is preliminary data.</text>
</comment>
<evidence type="ECO:0000313" key="6">
    <source>
        <dbReference type="Proteomes" id="UP001219525"/>
    </source>
</evidence>
<dbReference type="Proteomes" id="UP001219525">
    <property type="component" value="Unassembled WGS sequence"/>
</dbReference>
<evidence type="ECO:0000256" key="1">
    <source>
        <dbReference type="ARBA" id="ARBA00006336"/>
    </source>
</evidence>
<evidence type="ECO:0000256" key="2">
    <source>
        <dbReference type="ARBA" id="ARBA00022801"/>
    </source>
</evidence>
<dbReference type="InterPro" id="IPR050272">
    <property type="entry name" value="Isochorismatase-like_hydrls"/>
</dbReference>
<evidence type="ECO:0000256" key="3">
    <source>
        <dbReference type="SAM" id="SignalP"/>
    </source>
</evidence>
<proteinExistence type="inferred from homology"/>